<gene>
    <name evidence="1" type="ORF">K441DRAFT_35949</name>
</gene>
<organism evidence="1 2">
    <name type="scientific">Cenococcum geophilum 1.58</name>
    <dbReference type="NCBI Taxonomy" id="794803"/>
    <lineage>
        <taxon>Eukaryota</taxon>
        <taxon>Fungi</taxon>
        <taxon>Dikarya</taxon>
        <taxon>Ascomycota</taxon>
        <taxon>Pezizomycotina</taxon>
        <taxon>Dothideomycetes</taxon>
        <taxon>Pleosporomycetidae</taxon>
        <taxon>Gloniales</taxon>
        <taxon>Gloniaceae</taxon>
        <taxon>Cenococcum</taxon>
    </lineage>
</organism>
<keyword evidence="2" id="KW-1185">Reference proteome</keyword>
<sequence length="238" mass="27763">MPKFRSVECNIFQLRSPPNPSNPWRAIREVEEIAMPSGKECTVAIEDGHFGIKFFWTNFISERIHIKFQMDGRSHNAWNEELLPRERIAWASVMMDSLEYYNEAKKPCIRKWRFTPVNKIDLNNNEWEGYDQCGTIWVKVYRCRLRKLAEKRSLKATDEDRRTWDDPPSVSAADVAQEKLSHLITLDPELRQGGDDEENEDGDAVAPRALYDVIDLLEDDGLPYATFKFNFRSQGMTL</sequence>
<proteinExistence type="predicted"/>
<name>A0ACC8EM61_9PEZI</name>
<protein>
    <submittedName>
        <fullName evidence="1">Uncharacterized protein</fullName>
    </submittedName>
</protein>
<dbReference type="EMBL" id="KV748294">
    <property type="protein sequence ID" value="OCK86620.1"/>
    <property type="molecule type" value="Genomic_DNA"/>
</dbReference>
<reference evidence="1 2" key="1">
    <citation type="journal article" date="2016" name="Nat. Commun.">
        <title>Ectomycorrhizal ecology is imprinted in the genome of the dominant symbiotic fungus Cenococcum geophilum.</title>
        <authorList>
            <consortium name="DOE Joint Genome Institute"/>
            <person name="Peter M."/>
            <person name="Kohler A."/>
            <person name="Ohm R.A."/>
            <person name="Kuo A."/>
            <person name="Krutzmann J."/>
            <person name="Morin E."/>
            <person name="Arend M."/>
            <person name="Barry K.W."/>
            <person name="Binder M."/>
            <person name="Choi C."/>
            <person name="Clum A."/>
            <person name="Copeland A."/>
            <person name="Grisel N."/>
            <person name="Haridas S."/>
            <person name="Kipfer T."/>
            <person name="LaButti K."/>
            <person name="Lindquist E."/>
            <person name="Lipzen A."/>
            <person name="Maire R."/>
            <person name="Meier B."/>
            <person name="Mihaltcheva S."/>
            <person name="Molinier V."/>
            <person name="Murat C."/>
            <person name="Poggeler S."/>
            <person name="Quandt C.A."/>
            <person name="Sperisen C."/>
            <person name="Tritt A."/>
            <person name="Tisserant E."/>
            <person name="Crous P.W."/>
            <person name="Henrissat B."/>
            <person name="Nehls U."/>
            <person name="Egli S."/>
            <person name="Spatafora J.W."/>
            <person name="Grigoriev I.V."/>
            <person name="Martin F.M."/>
        </authorList>
    </citation>
    <scope>NUCLEOTIDE SEQUENCE [LARGE SCALE GENOMIC DNA]</scope>
    <source>
        <strain evidence="1 2">1.58</strain>
    </source>
</reference>
<evidence type="ECO:0000313" key="2">
    <source>
        <dbReference type="Proteomes" id="UP000250078"/>
    </source>
</evidence>
<dbReference type="Proteomes" id="UP000250078">
    <property type="component" value="Unassembled WGS sequence"/>
</dbReference>
<accession>A0ACC8EM61</accession>
<evidence type="ECO:0000313" key="1">
    <source>
        <dbReference type="EMBL" id="OCK86620.1"/>
    </source>
</evidence>